<proteinExistence type="predicted"/>
<gene>
    <name evidence="1" type="ORF">I41_34510</name>
</gene>
<organism evidence="1 2">
    <name type="scientific">Lacipirellula limnantheis</name>
    <dbReference type="NCBI Taxonomy" id="2528024"/>
    <lineage>
        <taxon>Bacteria</taxon>
        <taxon>Pseudomonadati</taxon>
        <taxon>Planctomycetota</taxon>
        <taxon>Planctomycetia</taxon>
        <taxon>Pirellulales</taxon>
        <taxon>Lacipirellulaceae</taxon>
        <taxon>Lacipirellula</taxon>
    </lineage>
</organism>
<reference evidence="1 2" key="1">
    <citation type="submission" date="2019-02" db="EMBL/GenBank/DDBJ databases">
        <title>Deep-cultivation of Planctomycetes and their phenomic and genomic characterization uncovers novel biology.</title>
        <authorList>
            <person name="Wiegand S."/>
            <person name="Jogler M."/>
            <person name="Boedeker C."/>
            <person name="Pinto D."/>
            <person name="Vollmers J."/>
            <person name="Rivas-Marin E."/>
            <person name="Kohn T."/>
            <person name="Peeters S.H."/>
            <person name="Heuer A."/>
            <person name="Rast P."/>
            <person name="Oberbeckmann S."/>
            <person name="Bunk B."/>
            <person name="Jeske O."/>
            <person name="Meyerdierks A."/>
            <person name="Storesund J.E."/>
            <person name="Kallscheuer N."/>
            <person name="Luecker S."/>
            <person name="Lage O.M."/>
            <person name="Pohl T."/>
            <person name="Merkel B.J."/>
            <person name="Hornburger P."/>
            <person name="Mueller R.-W."/>
            <person name="Bruemmer F."/>
            <person name="Labrenz M."/>
            <person name="Spormann A.M."/>
            <person name="Op den Camp H."/>
            <person name="Overmann J."/>
            <person name="Amann R."/>
            <person name="Jetten M.S.M."/>
            <person name="Mascher T."/>
            <person name="Medema M.H."/>
            <person name="Devos D.P."/>
            <person name="Kaster A.-K."/>
            <person name="Ovreas L."/>
            <person name="Rohde M."/>
            <person name="Galperin M.Y."/>
            <person name="Jogler C."/>
        </authorList>
    </citation>
    <scope>NUCLEOTIDE SEQUENCE [LARGE SCALE GENOMIC DNA]</scope>
    <source>
        <strain evidence="1 2">I41</strain>
    </source>
</reference>
<keyword evidence="2" id="KW-1185">Reference proteome</keyword>
<dbReference type="AlphaFoldDB" id="A0A517U0U7"/>
<dbReference type="Proteomes" id="UP000317909">
    <property type="component" value="Chromosome"/>
</dbReference>
<evidence type="ECO:0000313" key="1">
    <source>
        <dbReference type="EMBL" id="QDT74256.1"/>
    </source>
</evidence>
<name>A0A517U0U7_9BACT</name>
<evidence type="ECO:0000313" key="2">
    <source>
        <dbReference type="Proteomes" id="UP000317909"/>
    </source>
</evidence>
<sequence>MASFVHLLQVGQVPSAALAHMSDLADRQRPRLPQTNARYRSVSCQIVARDLERNLSRDSNFGFLSLKMSAATEFRRGDKIQ</sequence>
<dbReference type="EMBL" id="CP036339">
    <property type="protein sequence ID" value="QDT74256.1"/>
    <property type="molecule type" value="Genomic_DNA"/>
</dbReference>
<protein>
    <submittedName>
        <fullName evidence="1">Uncharacterized protein</fullName>
    </submittedName>
</protein>
<accession>A0A517U0U7</accession>
<dbReference type="KEGG" id="llh:I41_34510"/>